<reference evidence="1 2" key="1">
    <citation type="journal article" date="2014" name="Nat. Genet.">
        <title>Genome and transcriptome of the porcine whipworm Trichuris suis.</title>
        <authorList>
            <person name="Jex A.R."/>
            <person name="Nejsum P."/>
            <person name="Schwarz E.M."/>
            <person name="Hu L."/>
            <person name="Young N.D."/>
            <person name="Hall R.S."/>
            <person name="Korhonen P.K."/>
            <person name="Liao S."/>
            <person name="Thamsborg S."/>
            <person name="Xia J."/>
            <person name="Xu P."/>
            <person name="Wang S."/>
            <person name="Scheerlinck J.P."/>
            <person name="Hofmann A."/>
            <person name="Sternberg P.W."/>
            <person name="Wang J."/>
            <person name="Gasser R.B."/>
        </authorList>
    </citation>
    <scope>NUCLEOTIDE SEQUENCE [LARGE SCALE GENOMIC DNA]</scope>
    <source>
        <strain evidence="1">DCEP-RM93M</strain>
    </source>
</reference>
<sequence length="169" mass="19292">MNAHGNKMQTVICNTLEYMKLFLEHMVSRLSHNNVDEMDATLSSQFSEASEPEWWHLISIARERKRPTVEEKTQLEQSAQDLPRHDICLHTCPVTKSIVIEKTLQVPTSLVSRLPGHNPRYEVQGNWKSIASPYGTTSVSYSLSTPSRDVTLVHPVFVIFCQRPEMSQV</sequence>
<dbReference type="Proteomes" id="UP000030764">
    <property type="component" value="Unassembled WGS sequence"/>
</dbReference>
<keyword evidence="2" id="KW-1185">Reference proteome</keyword>
<evidence type="ECO:0000313" key="2">
    <source>
        <dbReference type="Proteomes" id="UP000030764"/>
    </source>
</evidence>
<accession>A0A085LJL1</accession>
<dbReference type="EMBL" id="KL363704">
    <property type="protein sequence ID" value="KFD45157.1"/>
    <property type="molecule type" value="Genomic_DNA"/>
</dbReference>
<proteinExistence type="predicted"/>
<protein>
    <submittedName>
        <fullName evidence="1">Uncharacterized protein</fullName>
    </submittedName>
</protein>
<name>A0A085LJL1_9BILA</name>
<dbReference type="AlphaFoldDB" id="A0A085LJL1"/>
<gene>
    <name evidence="1" type="ORF">M513_13967</name>
</gene>
<organism evidence="1 2">
    <name type="scientific">Trichuris suis</name>
    <name type="common">pig whipworm</name>
    <dbReference type="NCBI Taxonomy" id="68888"/>
    <lineage>
        <taxon>Eukaryota</taxon>
        <taxon>Metazoa</taxon>
        <taxon>Ecdysozoa</taxon>
        <taxon>Nematoda</taxon>
        <taxon>Enoplea</taxon>
        <taxon>Dorylaimia</taxon>
        <taxon>Trichinellida</taxon>
        <taxon>Trichuridae</taxon>
        <taxon>Trichuris</taxon>
    </lineage>
</organism>
<evidence type="ECO:0000313" key="1">
    <source>
        <dbReference type="EMBL" id="KFD45157.1"/>
    </source>
</evidence>